<dbReference type="Ensembl" id="ENSGMOT00000069000.1">
    <property type="protein sequence ID" value="ENSGMOP00000069414.1"/>
    <property type="gene ID" value="ENSGMOG00000009206.2"/>
</dbReference>
<keyword evidence="6" id="KW-0333">Golgi apparatus</keyword>
<accession>A0A8C5D4V9</accession>
<protein>
    <recommendedName>
        <fullName evidence="3">Conserved oligomeric Golgi complex subunit 7</fullName>
    </recommendedName>
    <alternativeName>
        <fullName evidence="8">Component of oligomeric Golgi complex 7</fullName>
    </alternativeName>
</protein>
<reference evidence="10" key="1">
    <citation type="submission" date="2025-08" db="UniProtKB">
        <authorList>
            <consortium name="Ensembl"/>
        </authorList>
    </citation>
    <scope>IDENTIFICATION</scope>
</reference>
<comment type="similarity">
    <text evidence="2">Belongs to the COG7 family.</text>
</comment>
<comment type="subcellular location">
    <subcellularLocation>
        <location evidence="1">Golgi apparatus membrane</location>
        <topology evidence="1">Peripheral membrane protein</topology>
    </subcellularLocation>
</comment>
<evidence type="ECO:0000313" key="10">
    <source>
        <dbReference type="Ensembl" id="ENSGMOP00000069414.1"/>
    </source>
</evidence>
<name>A0A8C5D4V9_GADMO</name>
<evidence type="ECO:0000256" key="5">
    <source>
        <dbReference type="ARBA" id="ARBA00022927"/>
    </source>
</evidence>
<evidence type="ECO:0000256" key="4">
    <source>
        <dbReference type="ARBA" id="ARBA00022448"/>
    </source>
</evidence>
<keyword evidence="5" id="KW-0653">Protein transport</keyword>
<evidence type="ECO:0000256" key="2">
    <source>
        <dbReference type="ARBA" id="ARBA00005831"/>
    </source>
</evidence>
<dbReference type="GeneTree" id="ENSGT00390000001260"/>
<keyword evidence="4" id="KW-0813">Transport</keyword>
<reference evidence="10" key="2">
    <citation type="submission" date="2025-09" db="UniProtKB">
        <authorList>
            <consortium name="Ensembl"/>
        </authorList>
    </citation>
    <scope>IDENTIFICATION</scope>
</reference>
<dbReference type="GO" id="GO:0017119">
    <property type="term" value="C:Golgi transport complex"/>
    <property type="evidence" value="ECO:0007669"/>
    <property type="project" value="InterPro"/>
</dbReference>
<feature type="coiled-coil region" evidence="9">
    <location>
        <begin position="81"/>
        <end position="108"/>
    </location>
</feature>
<sequence length="777" mass="87255">MDFSKFLDDDFEVKDWVNGAFRVAQKEAPGKADAHAATLVMKLQLFIQEVNNAIEGEWLVVLQSPKLLVRLTDLLRQYTDVEALKQEASFLKEQMVLVKEDIRKFEQDTVQSMQVLVAIDQVKSRMQLSAEALQEADKWSTLSADIEETFKTQDFAVISSKLTSMQGSLAMLVDTPDYSDKCVHLEALKNRLEALASTQIVSTFNSMATDQAKLFVKVFSEMDRMPQLLAYYYKCHKGQLLSSWVELSQSELTVNQQLSEFYDNLLSAWHAQIHWTSQVFKKPYEVVTVLLIQTLGNMVPSVPVCVSSALERCDPEGRLEALLELHHTTSTFTHSLEAATLPHLGEANPMKLCELVCVLLEPYKSYQLQYGELEEVNLLIQISAVPLEHGEVMDCVQELSQSVAKLFSLAGGAVERCVRLSDGLAVRGLLHALKALFTKYVSDFSTTLQSIRRKCKLEEMPTSSVFQEDWTAFQNSVRIIATCGELLRQFGAFEQQLSNKILGTAGKYLSESYSPRSLPAIQEVSSSDRKCPSGRSPWQEYNYLQKGNTAEYNGVMELLYSLKATGASSLLAEPRAALTRLNQQANRLAFDSVFLQIKHQIHQLLPSYQSGDVGPGDRYTDDLPTFSLSPQEYISNIGQYIMSLPLHLEPFVTQEDPALELALHAGKLPFPPEQGDDLPELDNTADYWLGSIARATMQTYCDAILQVPHLQPRATKQMITDIEYLSNVMDALGLQPSRSLQNILALLRSRPEDYRQTAKPLPRRMASTIAAIRGLDY</sequence>
<dbReference type="Pfam" id="PF10191">
    <property type="entry name" value="COG7"/>
    <property type="match status" value="1"/>
</dbReference>
<dbReference type="Proteomes" id="UP000694546">
    <property type="component" value="Chromosome 18"/>
</dbReference>
<dbReference type="GO" id="GO:0006886">
    <property type="term" value="P:intracellular protein transport"/>
    <property type="evidence" value="ECO:0007669"/>
    <property type="project" value="InterPro"/>
</dbReference>
<organism evidence="10 11">
    <name type="scientific">Gadus morhua</name>
    <name type="common">Atlantic cod</name>
    <dbReference type="NCBI Taxonomy" id="8049"/>
    <lineage>
        <taxon>Eukaryota</taxon>
        <taxon>Metazoa</taxon>
        <taxon>Chordata</taxon>
        <taxon>Craniata</taxon>
        <taxon>Vertebrata</taxon>
        <taxon>Euteleostomi</taxon>
        <taxon>Actinopterygii</taxon>
        <taxon>Neopterygii</taxon>
        <taxon>Teleostei</taxon>
        <taxon>Neoteleostei</taxon>
        <taxon>Acanthomorphata</taxon>
        <taxon>Zeiogadaria</taxon>
        <taxon>Gadariae</taxon>
        <taxon>Gadiformes</taxon>
        <taxon>Gadoidei</taxon>
        <taxon>Gadidae</taxon>
        <taxon>Gadus</taxon>
    </lineage>
</organism>
<proteinExistence type="inferred from homology"/>
<dbReference type="GO" id="GO:0006890">
    <property type="term" value="P:retrograde vesicle-mediated transport, Golgi to endoplasmic reticulum"/>
    <property type="evidence" value="ECO:0007669"/>
    <property type="project" value="TreeGrafter"/>
</dbReference>
<keyword evidence="7" id="KW-0472">Membrane</keyword>
<gene>
    <name evidence="10" type="primary">COG7</name>
</gene>
<dbReference type="AlphaFoldDB" id="A0A8C5D4V9"/>
<evidence type="ECO:0000256" key="1">
    <source>
        <dbReference type="ARBA" id="ARBA00004395"/>
    </source>
</evidence>
<evidence type="ECO:0000256" key="3">
    <source>
        <dbReference type="ARBA" id="ARBA00020984"/>
    </source>
</evidence>
<dbReference type="PANTHER" id="PTHR21443:SF0">
    <property type="entry name" value="CONSERVED OLIGOMERIC GOLGI COMPLEX SUBUNIT 7"/>
    <property type="match status" value="1"/>
</dbReference>
<dbReference type="GO" id="GO:0000139">
    <property type="term" value="C:Golgi membrane"/>
    <property type="evidence" value="ECO:0007669"/>
    <property type="project" value="UniProtKB-SubCell"/>
</dbReference>
<dbReference type="OMA" id="LKYYHNC"/>
<keyword evidence="11" id="KW-1185">Reference proteome</keyword>
<dbReference type="InterPro" id="IPR019335">
    <property type="entry name" value="COG7"/>
</dbReference>
<evidence type="ECO:0000256" key="8">
    <source>
        <dbReference type="ARBA" id="ARBA00031345"/>
    </source>
</evidence>
<dbReference type="GO" id="GO:0007030">
    <property type="term" value="P:Golgi organization"/>
    <property type="evidence" value="ECO:0007669"/>
    <property type="project" value="TreeGrafter"/>
</dbReference>
<evidence type="ECO:0000256" key="6">
    <source>
        <dbReference type="ARBA" id="ARBA00023034"/>
    </source>
</evidence>
<evidence type="ECO:0000313" key="11">
    <source>
        <dbReference type="Proteomes" id="UP000694546"/>
    </source>
</evidence>
<dbReference type="PANTHER" id="PTHR21443">
    <property type="entry name" value="CONSERVED OLIGOMERIC GOLGI COMPLEX COMPONENT 7"/>
    <property type="match status" value="1"/>
</dbReference>
<keyword evidence="9" id="KW-0175">Coiled coil</keyword>
<evidence type="ECO:0000256" key="7">
    <source>
        <dbReference type="ARBA" id="ARBA00023136"/>
    </source>
</evidence>
<evidence type="ECO:0000256" key="9">
    <source>
        <dbReference type="SAM" id="Coils"/>
    </source>
</evidence>